<proteinExistence type="predicted"/>
<dbReference type="EMBL" id="BARS01005051">
    <property type="protein sequence ID" value="GAF68067.1"/>
    <property type="molecule type" value="Genomic_DNA"/>
</dbReference>
<reference evidence="1" key="1">
    <citation type="journal article" date="2014" name="Front. Microbiol.">
        <title>High frequency of phylogenetically diverse reductive dehalogenase-homologous genes in deep subseafloor sedimentary metagenomes.</title>
        <authorList>
            <person name="Kawai M."/>
            <person name="Futagami T."/>
            <person name="Toyoda A."/>
            <person name="Takaki Y."/>
            <person name="Nishi S."/>
            <person name="Hori S."/>
            <person name="Arai W."/>
            <person name="Tsubouchi T."/>
            <person name="Morono Y."/>
            <person name="Uchiyama I."/>
            <person name="Ito T."/>
            <person name="Fujiyama A."/>
            <person name="Inagaki F."/>
            <person name="Takami H."/>
        </authorList>
    </citation>
    <scope>NUCLEOTIDE SEQUENCE</scope>
    <source>
        <strain evidence="1">Expedition CK06-06</strain>
    </source>
</reference>
<evidence type="ECO:0000313" key="1">
    <source>
        <dbReference type="EMBL" id="GAF68067.1"/>
    </source>
</evidence>
<name>X0RWF9_9ZZZZ</name>
<dbReference type="AlphaFoldDB" id="X0RWF9"/>
<comment type="caution">
    <text evidence="1">The sequence shown here is derived from an EMBL/GenBank/DDBJ whole genome shotgun (WGS) entry which is preliminary data.</text>
</comment>
<gene>
    <name evidence="1" type="ORF">S01H1_09889</name>
</gene>
<organism evidence="1">
    <name type="scientific">marine sediment metagenome</name>
    <dbReference type="NCBI Taxonomy" id="412755"/>
    <lineage>
        <taxon>unclassified sequences</taxon>
        <taxon>metagenomes</taxon>
        <taxon>ecological metagenomes</taxon>
    </lineage>
</organism>
<protein>
    <submittedName>
        <fullName evidence="1">Uncharacterized protein</fullName>
    </submittedName>
</protein>
<sequence>MTKHVPVPYGYFKSQESRFFQAEKWAITGPDHDHEESWDIVADGIPDETTAHFIVTACNNYEQVLEALKGARGVLYKASCYLGTSFRDDAKYWHGKADAAILEAQEQIRQAEESAK</sequence>
<accession>X0RWF9</accession>